<dbReference type="NCBIfam" id="NF041568">
    <property type="entry name" value="Jag_EloR"/>
    <property type="match status" value="1"/>
</dbReference>
<comment type="subunit">
    <text evidence="6">Forms a complex with KhpA.</text>
</comment>
<dbReference type="InterPro" id="IPR001374">
    <property type="entry name" value="R3H_dom"/>
</dbReference>
<dbReference type="GO" id="GO:0009252">
    <property type="term" value="P:peptidoglycan biosynthetic process"/>
    <property type="evidence" value="ECO:0007669"/>
    <property type="project" value="UniProtKB-UniRule"/>
</dbReference>
<dbReference type="Pfam" id="PF14804">
    <property type="entry name" value="Jag_N"/>
    <property type="match status" value="1"/>
</dbReference>
<keyword evidence="5 6" id="KW-0961">Cell wall biogenesis/degradation</keyword>
<evidence type="ECO:0000256" key="7">
    <source>
        <dbReference type="SAM" id="MobiDB-lite"/>
    </source>
</evidence>
<dbReference type="HAMAP" id="MF_00867">
    <property type="entry name" value="KhpB"/>
    <property type="match status" value="1"/>
</dbReference>
<dbReference type="Pfam" id="PF01424">
    <property type="entry name" value="R3H"/>
    <property type="match status" value="1"/>
</dbReference>
<comment type="function">
    <text evidence="6">A probable RNA chaperone. Forms a complex with KhpA which binds to cellular RNA and controls its expression. Plays a role in peptidoglycan (PG) homeostasis and cell length regulation.</text>
</comment>
<dbReference type="Gene3D" id="3.30.300.20">
    <property type="match status" value="1"/>
</dbReference>
<feature type="domain" description="R3H" evidence="8">
    <location>
        <begin position="179"/>
        <end position="245"/>
    </location>
</feature>
<feature type="region of interest" description="Disordered" evidence="7">
    <location>
        <begin position="58"/>
        <end position="97"/>
    </location>
</feature>
<dbReference type="OrthoDB" id="9794483at2"/>
<proteinExistence type="inferred from homology"/>
<comment type="subcellular location">
    <subcellularLocation>
        <location evidence="6">Cytoplasm</location>
    </subcellularLocation>
</comment>
<keyword evidence="4 6" id="KW-0143">Chaperone</keyword>
<accession>A0A1Q2L3C7</accession>
<reference evidence="9 10" key="1">
    <citation type="submission" date="2017-02" db="EMBL/GenBank/DDBJ databases">
        <title>The complete genomic sequence of a novel cold adapted crude oil-degrading bacterium Planococcus qaidamina Y42.</title>
        <authorList>
            <person name="Yang R."/>
        </authorList>
    </citation>
    <scope>NUCLEOTIDE SEQUENCE [LARGE SCALE GENOMIC DNA]</scope>
    <source>
        <strain evidence="9 10">Y42</strain>
    </source>
</reference>
<keyword evidence="2 6" id="KW-0694">RNA-binding</keyword>
<dbReference type="InterPro" id="IPR038247">
    <property type="entry name" value="Jag_N_dom_sf"/>
</dbReference>
<comment type="similarity">
    <text evidence="6">Belongs to the KhpB RNA-binding protein family.</text>
</comment>
<dbReference type="EMBL" id="CP019640">
    <property type="protein sequence ID" value="AQQ54931.1"/>
    <property type="molecule type" value="Genomic_DNA"/>
</dbReference>
<dbReference type="PANTHER" id="PTHR35800:SF1">
    <property type="entry name" value="RNA-BINDING PROTEIN KHPB"/>
    <property type="match status" value="1"/>
</dbReference>
<dbReference type="InterPro" id="IPR038008">
    <property type="entry name" value="Jag_KH"/>
</dbReference>
<evidence type="ECO:0000256" key="3">
    <source>
        <dbReference type="ARBA" id="ARBA00022960"/>
    </source>
</evidence>
<sequence length="245" mass="27362">MKRVTKSGATTEEAIASALQQLGAAKEQVTVRVIAEGKKGFLGFGSRPAAVEVTMLEPDTEPGLRQKPVEEPASTEAAKQETPVIEPAKPERPDHDSAIEETETYIRNVAKEMGVDDLSIHTKRQGKNVLMRLESEKVALLIGKRGQTLNALQQLAQLVINKFAGQFLLVRLDAENYRERRQETLEQLADKMADKAVRTGHKVHMEPMPPHERKVIHQALSTRLDIETHSEGKEPKRYLVIKPLK</sequence>
<dbReference type="GO" id="GO:0008360">
    <property type="term" value="P:regulation of cell shape"/>
    <property type="evidence" value="ECO:0007669"/>
    <property type="project" value="UniProtKB-KW"/>
</dbReference>
<dbReference type="GO" id="GO:0071555">
    <property type="term" value="P:cell wall organization"/>
    <property type="evidence" value="ECO:0007669"/>
    <property type="project" value="UniProtKB-KW"/>
</dbReference>
<dbReference type="PROSITE" id="PS51061">
    <property type="entry name" value="R3H"/>
    <property type="match status" value="1"/>
</dbReference>
<evidence type="ECO:0000256" key="2">
    <source>
        <dbReference type="ARBA" id="ARBA00022884"/>
    </source>
</evidence>
<keyword evidence="3 6" id="KW-0133">Cell shape</keyword>
<evidence type="ECO:0000259" key="8">
    <source>
        <dbReference type="PROSITE" id="PS51061"/>
    </source>
</evidence>
<protein>
    <recommendedName>
        <fullName evidence="6">RNA-binding protein KhpB</fullName>
    </recommendedName>
    <alternativeName>
        <fullName evidence="6">RNA-binding protein EloR</fullName>
    </alternativeName>
</protein>
<dbReference type="CDD" id="cd02644">
    <property type="entry name" value="R3H_jag"/>
    <property type="match status" value="1"/>
</dbReference>
<evidence type="ECO:0000256" key="6">
    <source>
        <dbReference type="HAMAP-Rule" id="MF_00867"/>
    </source>
</evidence>
<dbReference type="SUPFAM" id="SSF82708">
    <property type="entry name" value="R3H domain"/>
    <property type="match status" value="1"/>
</dbReference>
<dbReference type="AlphaFoldDB" id="A0A1Q2L3C7"/>
<feature type="compositionally biased region" description="Basic and acidic residues" evidence="7">
    <location>
        <begin position="88"/>
        <end position="97"/>
    </location>
</feature>
<dbReference type="SMART" id="SM00393">
    <property type="entry name" value="R3H"/>
    <property type="match status" value="1"/>
</dbReference>
<dbReference type="Proteomes" id="UP000188184">
    <property type="component" value="Chromosome"/>
</dbReference>
<name>A0A1Q2L3C7_9BACL</name>
<organism evidence="9 10">
    <name type="scientific">Planococcus lenghuensis</name>
    <dbReference type="NCBI Taxonomy" id="2213202"/>
    <lineage>
        <taxon>Bacteria</taxon>
        <taxon>Bacillati</taxon>
        <taxon>Bacillota</taxon>
        <taxon>Bacilli</taxon>
        <taxon>Bacillales</taxon>
        <taxon>Caryophanaceae</taxon>
        <taxon>Planococcus</taxon>
    </lineage>
</organism>
<evidence type="ECO:0000256" key="1">
    <source>
        <dbReference type="ARBA" id="ARBA00022490"/>
    </source>
</evidence>
<dbReference type="Pfam" id="PF13083">
    <property type="entry name" value="KH_KhpA-B"/>
    <property type="match status" value="1"/>
</dbReference>
<dbReference type="RefSeq" id="WP_077590835.1">
    <property type="nucleotide sequence ID" value="NZ_CP019640.1"/>
</dbReference>
<keyword evidence="1 6" id="KW-0963">Cytoplasm</keyword>
<dbReference type="GO" id="GO:0003723">
    <property type="term" value="F:RNA binding"/>
    <property type="evidence" value="ECO:0007669"/>
    <property type="project" value="UniProtKB-UniRule"/>
</dbReference>
<dbReference type="InterPro" id="IPR032782">
    <property type="entry name" value="KhpB_N"/>
</dbReference>
<evidence type="ECO:0000256" key="5">
    <source>
        <dbReference type="ARBA" id="ARBA00023316"/>
    </source>
</evidence>
<comment type="caution">
    <text evidence="6">Lacks conserved residue(s) required for the propagation of feature annotation.</text>
</comment>
<gene>
    <name evidence="6" type="primary">khpB</name>
    <name evidence="6" type="synonym">eloR</name>
    <name evidence="9" type="ORF">B0X71_18705</name>
</gene>
<dbReference type="KEGG" id="pmar:B0X71_18705"/>
<evidence type="ECO:0000256" key="4">
    <source>
        <dbReference type="ARBA" id="ARBA00023186"/>
    </source>
</evidence>
<dbReference type="SMART" id="SM01245">
    <property type="entry name" value="Jag_N"/>
    <property type="match status" value="1"/>
</dbReference>
<dbReference type="CDD" id="cd02414">
    <property type="entry name" value="KH-II_Jag"/>
    <property type="match status" value="1"/>
</dbReference>
<dbReference type="GO" id="GO:0005737">
    <property type="term" value="C:cytoplasm"/>
    <property type="evidence" value="ECO:0007669"/>
    <property type="project" value="UniProtKB-SubCell"/>
</dbReference>
<dbReference type="InterPro" id="IPR015946">
    <property type="entry name" value="KH_dom-like_a/b"/>
</dbReference>
<evidence type="ECO:0000313" key="9">
    <source>
        <dbReference type="EMBL" id="AQQ54931.1"/>
    </source>
</evidence>
<comment type="domain">
    <text evidence="6">Has an N-terminal Jag-N domain and 2 RNA-binding domains (KH and R3H).</text>
</comment>
<dbReference type="Gene3D" id="3.30.30.80">
    <property type="entry name" value="probable RNA-binding protein from clostridium symbiosum atcc 14940"/>
    <property type="match status" value="1"/>
</dbReference>
<dbReference type="InterPro" id="IPR039247">
    <property type="entry name" value="KhpB"/>
</dbReference>
<dbReference type="InterPro" id="IPR036867">
    <property type="entry name" value="R3H_dom_sf"/>
</dbReference>
<dbReference type="PANTHER" id="PTHR35800">
    <property type="entry name" value="PROTEIN JAG"/>
    <property type="match status" value="1"/>
</dbReference>
<evidence type="ECO:0000313" key="10">
    <source>
        <dbReference type="Proteomes" id="UP000188184"/>
    </source>
</evidence>
<dbReference type="InterPro" id="IPR034079">
    <property type="entry name" value="R3H_KhpB"/>
</dbReference>
<keyword evidence="10" id="KW-1185">Reference proteome</keyword>
<dbReference type="Gene3D" id="3.30.1370.50">
    <property type="entry name" value="R3H-like domain"/>
    <property type="match status" value="1"/>
</dbReference>